<evidence type="ECO:0000256" key="1">
    <source>
        <dbReference type="SAM" id="MobiDB-lite"/>
    </source>
</evidence>
<feature type="compositionally biased region" description="Acidic residues" evidence="1">
    <location>
        <begin position="293"/>
        <end position="316"/>
    </location>
</feature>
<keyword evidence="3" id="KW-1185">Reference proteome</keyword>
<sequence length="340" mass="38100">MTDSFGVMQQEGEDGGAMQRVALAAVTAPSDEREWEREYKALKTRFRMLQEDTLALAAEYSAACDELRYEKDCQEELIQQWADIRVRRLRDISRRELRLKLQDEWELLTDKEKALFRWQEWTLKLSRHKKPVKRPSSAKTTRKTSVPASTTSTPKAAGSKEKTPRKTATPKRKLSAESDAPATKTMTKKRSMKADANENDSLPAVISDVEIATPVTTPTKRKKNDGVTPNAVKKRTPPRPKSDGKQDQKKKKATPKTRTQTPSKSKASREPGGRSTPKSKTMRGVKRRLTSSDNDDQDGDNDDDVDVDADDDDANDESFGSASDDDDDERMAHLPTGAFG</sequence>
<protein>
    <submittedName>
        <fullName evidence="2">Uncharacterized protein</fullName>
    </submittedName>
</protein>
<comment type="caution">
    <text evidence="2">The sequence shown here is derived from an EMBL/GenBank/DDBJ whole genome shotgun (WGS) entry which is preliminary data.</text>
</comment>
<dbReference type="Proteomes" id="UP001209570">
    <property type="component" value="Unassembled WGS sequence"/>
</dbReference>
<dbReference type="AlphaFoldDB" id="A0AAD5QA68"/>
<reference evidence="2" key="1">
    <citation type="submission" date="2021-12" db="EMBL/GenBank/DDBJ databases">
        <title>Prjna785345.</title>
        <authorList>
            <person name="Rujirawat T."/>
            <person name="Krajaejun T."/>
        </authorList>
    </citation>
    <scope>NUCLEOTIDE SEQUENCE</scope>
    <source>
        <strain evidence="2">Pi057C3</strain>
    </source>
</reference>
<gene>
    <name evidence="2" type="ORF">P43SY_002130</name>
</gene>
<proteinExistence type="predicted"/>
<evidence type="ECO:0000313" key="3">
    <source>
        <dbReference type="Proteomes" id="UP001209570"/>
    </source>
</evidence>
<feature type="compositionally biased region" description="Basic residues" evidence="1">
    <location>
        <begin position="280"/>
        <end position="289"/>
    </location>
</feature>
<accession>A0AAD5QA68</accession>
<organism evidence="2 3">
    <name type="scientific">Pythium insidiosum</name>
    <name type="common">Pythiosis disease agent</name>
    <dbReference type="NCBI Taxonomy" id="114742"/>
    <lineage>
        <taxon>Eukaryota</taxon>
        <taxon>Sar</taxon>
        <taxon>Stramenopiles</taxon>
        <taxon>Oomycota</taxon>
        <taxon>Peronosporomycetes</taxon>
        <taxon>Pythiales</taxon>
        <taxon>Pythiaceae</taxon>
        <taxon>Pythium</taxon>
    </lineage>
</organism>
<name>A0AAD5QA68_PYTIN</name>
<feature type="region of interest" description="Disordered" evidence="1">
    <location>
        <begin position="127"/>
        <end position="340"/>
    </location>
</feature>
<feature type="compositionally biased region" description="Polar residues" evidence="1">
    <location>
        <begin position="137"/>
        <end position="154"/>
    </location>
</feature>
<dbReference type="EMBL" id="JAKCXM010000014">
    <property type="protein sequence ID" value="KAJ0408160.1"/>
    <property type="molecule type" value="Genomic_DNA"/>
</dbReference>
<evidence type="ECO:0000313" key="2">
    <source>
        <dbReference type="EMBL" id="KAJ0408160.1"/>
    </source>
</evidence>